<evidence type="ECO:0000256" key="1">
    <source>
        <dbReference type="SAM" id="Phobius"/>
    </source>
</evidence>
<organism evidence="3 4">
    <name type="scientific">Leptolinea tardivitalis</name>
    <dbReference type="NCBI Taxonomy" id="229920"/>
    <lineage>
        <taxon>Bacteria</taxon>
        <taxon>Bacillati</taxon>
        <taxon>Chloroflexota</taxon>
        <taxon>Anaerolineae</taxon>
        <taxon>Anaerolineales</taxon>
        <taxon>Anaerolineaceae</taxon>
        <taxon>Leptolinea</taxon>
    </lineage>
</organism>
<feature type="transmembrane region" description="Helical" evidence="1">
    <location>
        <begin position="85"/>
        <end position="108"/>
    </location>
</feature>
<feature type="transmembrane region" description="Helical" evidence="1">
    <location>
        <begin position="14"/>
        <end position="36"/>
    </location>
</feature>
<feature type="domain" description="CAAX prenyl protease 2/Lysostaphin resistance protein A-like" evidence="2">
    <location>
        <begin position="148"/>
        <end position="234"/>
    </location>
</feature>
<feature type="transmembrane region" description="Helical" evidence="1">
    <location>
        <begin position="181"/>
        <end position="199"/>
    </location>
</feature>
<feature type="transmembrane region" description="Helical" evidence="1">
    <location>
        <begin position="42"/>
        <end position="64"/>
    </location>
</feature>
<evidence type="ECO:0000313" key="4">
    <source>
        <dbReference type="Proteomes" id="UP000050430"/>
    </source>
</evidence>
<dbReference type="OrthoDB" id="2035856at2"/>
<keyword evidence="4" id="KW-1185">Reference proteome</keyword>
<proteinExistence type="predicted"/>
<dbReference type="Pfam" id="PF02517">
    <property type="entry name" value="Rce1-like"/>
    <property type="match status" value="1"/>
</dbReference>
<evidence type="ECO:0000313" key="3">
    <source>
        <dbReference type="EMBL" id="KPL73286.1"/>
    </source>
</evidence>
<feature type="transmembrane region" description="Helical" evidence="1">
    <location>
        <begin position="114"/>
        <end position="130"/>
    </location>
</feature>
<protein>
    <recommendedName>
        <fullName evidence="2">CAAX prenyl protease 2/Lysostaphin resistance protein A-like domain-containing protein</fullName>
    </recommendedName>
</protein>
<dbReference type="AlphaFoldDB" id="A0A0P6XDQ6"/>
<accession>A0A0P6XDQ6</accession>
<feature type="transmembrane region" description="Helical" evidence="1">
    <location>
        <begin position="220"/>
        <end position="244"/>
    </location>
</feature>
<dbReference type="RefSeq" id="WP_062421693.1">
    <property type="nucleotide sequence ID" value="NZ_BBYA01000009.1"/>
</dbReference>
<reference evidence="3 4" key="1">
    <citation type="submission" date="2015-07" db="EMBL/GenBank/DDBJ databases">
        <title>Genome sequence of Leptolinea tardivitalis DSM 16556.</title>
        <authorList>
            <person name="Hemp J."/>
            <person name="Ward L.M."/>
            <person name="Pace L.A."/>
            <person name="Fischer W.W."/>
        </authorList>
    </citation>
    <scope>NUCLEOTIDE SEQUENCE [LARGE SCALE GENOMIC DNA]</scope>
    <source>
        <strain evidence="3 4">YMTK-2</strain>
    </source>
</reference>
<dbReference type="InterPro" id="IPR003675">
    <property type="entry name" value="Rce1/LyrA-like_dom"/>
</dbReference>
<keyword evidence="1" id="KW-0812">Transmembrane</keyword>
<keyword evidence="1" id="KW-0472">Membrane</keyword>
<comment type="caution">
    <text evidence="3">The sequence shown here is derived from an EMBL/GenBank/DDBJ whole genome shotgun (WGS) entry which is preliminary data.</text>
</comment>
<evidence type="ECO:0000259" key="2">
    <source>
        <dbReference type="Pfam" id="PF02517"/>
    </source>
</evidence>
<dbReference type="GO" id="GO:0080120">
    <property type="term" value="P:CAAX-box protein maturation"/>
    <property type="evidence" value="ECO:0007669"/>
    <property type="project" value="UniProtKB-ARBA"/>
</dbReference>
<keyword evidence="1" id="KW-1133">Transmembrane helix</keyword>
<dbReference type="EMBL" id="LGCK01000006">
    <property type="protein sequence ID" value="KPL73286.1"/>
    <property type="molecule type" value="Genomic_DNA"/>
</dbReference>
<name>A0A0P6XDQ6_9CHLR</name>
<sequence>MNLPIQHHSLWKSILLHLLPGALITLLYFISGPFLIKAGFPVLMPILLAILVVLVPFELGYLFIQGKKQNGQFSLNNIVLNREPIPVWQYFVFVPLLICWCGLFFVTLGPLDSYLIQHFFSWLPTWSIVSQSAEILAQYPSSVLWTTVIAGFVLNGFAGPIVEELYFRGYLLPRIPVSTTWAPLINVLLFSLYHFFSPWQNITRILALIPMVYVVSRKKNIYLGIITHCSVNIIGMLPLLALLASH</sequence>
<dbReference type="GO" id="GO:0004175">
    <property type="term" value="F:endopeptidase activity"/>
    <property type="evidence" value="ECO:0007669"/>
    <property type="project" value="UniProtKB-ARBA"/>
</dbReference>
<feature type="transmembrane region" description="Helical" evidence="1">
    <location>
        <begin position="142"/>
        <end position="161"/>
    </location>
</feature>
<dbReference type="Proteomes" id="UP000050430">
    <property type="component" value="Unassembled WGS sequence"/>
</dbReference>
<gene>
    <name evidence="3" type="ORF">ADM99_03435</name>
</gene>